<feature type="chain" id="PRO_5015685989" evidence="2">
    <location>
        <begin position="22"/>
        <end position="506"/>
    </location>
</feature>
<sequence>MGLLQCPNAFLVFWLIPLVQAYTVFETNCSAPATLSNYVSSPNTRGTLDILWSSLFTIFACTWTLQHPNVPAQRDDSRSGQSKHVKWMSAQWRSAQWSTAKWGLKSLYKSTLRMLCTILAPELIMTTAWFDWVAAHNNCRDMQRFAENDGVAWTLTHSYFANMGGFVIRGKPTKEQKHHDPYHLNGDLIYQLRDAEHIEKLPTITEEEIKDKSKGDIFVKLIALGQIIWSTIQIIARAVRRLPVSPLEVAVVAFAISAVFIYGLYWNKPQRVGVTQTIQLKNNNMQNERAKLERVTVDEGPLLQGRATLAESAISMEEGAITEEGAMVNEGLILEDGRIPTKVYDLLKNGSEKVLKVLFEGLLSLLGIEIETETLPGAPISLDSAREAGAWETAGVVGVGAAVFGGIHVVAWNFAFPSTVELILWRCASIYTAAAPLCPMLLDYIYNELGFHICIGEGFIGAFYLFSASFYVIARLFILVEMFRTLCFLPPGSYISTWTTNMPHLA</sequence>
<evidence type="ECO:0000256" key="1">
    <source>
        <dbReference type="SAM" id="Phobius"/>
    </source>
</evidence>
<keyword evidence="1" id="KW-0812">Transmembrane</keyword>
<keyword evidence="1" id="KW-1133">Transmembrane helix</keyword>
<feature type="transmembrane region" description="Helical" evidence="1">
    <location>
        <begin position="394"/>
        <end position="416"/>
    </location>
</feature>
<keyword evidence="4" id="KW-1185">Reference proteome</keyword>
<accession>A0A2T4AB92</accession>
<dbReference type="PANTHER" id="PTHR35043">
    <property type="entry name" value="TRANSCRIPTION FACTOR DOMAIN-CONTAINING PROTEIN"/>
    <property type="match status" value="1"/>
</dbReference>
<organism evidence="3 4">
    <name type="scientific">Trichoderma harzianum CBS 226.95</name>
    <dbReference type="NCBI Taxonomy" id="983964"/>
    <lineage>
        <taxon>Eukaryota</taxon>
        <taxon>Fungi</taxon>
        <taxon>Dikarya</taxon>
        <taxon>Ascomycota</taxon>
        <taxon>Pezizomycotina</taxon>
        <taxon>Sordariomycetes</taxon>
        <taxon>Hypocreomycetidae</taxon>
        <taxon>Hypocreales</taxon>
        <taxon>Hypocreaceae</taxon>
        <taxon>Trichoderma</taxon>
    </lineage>
</organism>
<dbReference type="AlphaFoldDB" id="A0A2T4AB92"/>
<dbReference type="GeneID" id="36627838"/>
<proteinExistence type="predicted"/>
<protein>
    <submittedName>
        <fullName evidence="3">Uncharacterized protein</fullName>
    </submittedName>
</protein>
<gene>
    <name evidence="3" type="ORF">M431DRAFT_509336</name>
</gene>
<feature type="transmembrane region" description="Helical" evidence="1">
    <location>
        <begin position="247"/>
        <end position="266"/>
    </location>
</feature>
<name>A0A2T4AB92_TRIHA</name>
<dbReference type="RefSeq" id="XP_024774013.1">
    <property type="nucleotide sequence ID" value="XM_024919269.1"/>
</dbReference>
<evidence type="ECO:0000313" key="4">
    <source>
        <dbReference type="Proteomes" id="UP000241690"/>
    </source>
</evidence>
<evidence type="ECO:0000256" key="2">
    <source>
        <dbReference type="SAM" id="SignalP"/>
    </source>
</evidence>
<keyword evidence="1" id="KW-0472">Membrane</keyword>
<feature type="transmembrane region" description="Helical" evidence="1">
    <location>
        <begin position="458"/>
        <end position="480"/>
    </location>
</feature>
<dbReference type="PANTHER" id="PTHR35043:SF7">
    <property type="entry name" value="TRANSCRIPTION FACTOR DOMAIN-CONTAINING PROTEIN"/>
    <property type="match status" value="1"/>
</dbReference>
<reference evidence="3 4" key="1">
    <citation type="submission" date="2016-07" db="EMBL/GenBank/DDBJ databases">
        <title>Multiple horizontal gene transfer events from other fungi enriched the ability of initially mycotrophic Trichoderma (Ascomycota) to feed on dead plant biomass.</title>
        <authorList>
            <consortium name="DOE Joint Genome Institute"/>
            <person name="Aerts A."/>
            <person name="Atanasova L."/>
            <person name="Chenthamara K."/>
            <person name="Zhang J."/>
            <person name="Grujic M."/>
            <person name="Henrissat B."/>
            <person name="Kuo A."/>
            <person name="Salamov A."/>
            <person name="Lipzen A."/>
            <person name="Labutti K."/>
            <person name="Barry K."/>
            <person name="Miao Y."/>
            <person name="Rahimi M.J."/>
            <person name="Shen Q."/>
            <person name="Grigoriev I.V."/>
            <person name="Kubicek C.P."/>
            <person name="Druzhinina I.S."/>
        </authorList>
    </citation>
    <scope>NUCLEOTIDE SEQUENCE [LARGE SCALE GENOMIC DNA]</scope>
    <source>
        <strain evidence="3 4">CBS 226.95</strain>
    </source>
</reference>
<dbReference type="STRING" id="983964.A0A2T4AB92"/>
<dbReference type="EMBL" id="KZ679681">
    <property type="protein sequence ID" value="PTB54336.1"/>
    <property type="molecule type" value="Genomic_DNA"/>
</dbReference>
<evidence type="ECO:0000313" key="3">
    <source>
        <dbReference type="EMBL" id="PTB54336.1"/>
    </source>
</evidence>
<keyword evidence="2" id="KW-0732">Signal</keyword>
<feature type="signal peptide" evidence="2">
    <location>
        <begin position="1"/>
        <end position="21"/>
    </location>
</feature>
<dbReference type="Proteomes" id="UP000241690">
    <property type="component" value="Unassembled WGS sequence"/>
</dbReference>